<dbReference type="InterPro" id="IPR039715">
    <property type="entry name" value="ZCCHC10"/>
</dbReference>
<sequence>MPPSSRNKKKKSKSKNQQKKAHDHHHTTSTQNTDTLCSTLPSNIETEIYDQNEEYPTSRVIKRAPNGDVVVQSLHQNDNNIDTDPHHYQHQHQHQHQLQLHNTNNNNKKSKKKSKNNNNNNNSNEDTSSKNKNNKSSMAFTLDSHWESLSPNEKKSILRIEKNEVFNVIKRYQNDHSCSCTVCGRRHLAMDQEMERIYNILYDIDKIKDPEINPIKFHLGIIKELQISKKQQQQQQLQSQQPSPHENEIHNQSIEHHEQPTHNEDSLQDEVRHFKNFKKHQLQLLQEQQQHQQQQLDESDNHEEQLRTKYLEFTKAFVTSHPKIAQDYVEKLLQYPTMKAITDDLIKNTDISTTNGKNFVTALQNFVMENTTTTSSSSDPTTSSSDSSSSSSNSMIQDPREFTTMLHNGTPLTSKEYFDLQRNIAERMTSSYDSKRHKFNEVSPLEKELFTRFMFGNDRKEFGELVMNSFRNKFDKEFGGTSISASLAAAAAAATASITQSHSHSHSQTMQQQQDEEYMYYDDDDDDGESNDEESDLISEYEEDQSEYYEEQEEEDEEEEYERDEESYALHECNDRNHQHQHQHFSDEEELERALEQHMLSHDDHTHDHAYDHVQDEEHVEAEIHGHHMHRHHMHHQHQHQHRHGLIEHDEPIDHGHEDEIEDEIEDEVEDEDEDEDEGEDEHEHEHENEEEDEDEDEDEEEEEYDSGIDEEDRLEEGRKLIQIAITKLLQGRIMASYHEKQAENNRLKLLKELEDEKLKQKEKEEKKQKKREKEKEKKRQLQLAKEEERRKKILELEGQKRENERKEQERRELQRKKVEEAKRKKDEEKKRKLQEQRRREEQQEQQRRLKEEQRQKKEVEKKEKEEQKRLKEELQEKARKDEIERQRRLKQVEEANKKEKERQQKLKEKASQQQAKSKSSKSNALPPTAFTGPIVLSQTSPQNVSSSSSTKDVNTTIQASNFRIANNTSISTGYQSVSDDILQIVNAATASNSKSVSPSHLNDLVNPLHNNKLSTETLKKQDSDFETLKPQLPTNGMFAPNISSQQGQMSFDNIYSMHPMPSQMQQQQQQQPFQMHQMSGPLGLIPQSYALPNWNSVMNHPQQQQQQQQSILNAMQTSGNDMSAQTYLQPQSHSQSQQHNPTTFPPVGENHRKSFADELQSLTNILSSAGIDDPNFVPTASASTSSGFKQTSLWNTTATPNTASTQLEINHPLTPASTSSNLTDVNTLPSMQNMNSSLSHRSSIWGSATPAMNNSLNTHSSGIATTNILLDSVSSSHGLGIMPPSIRNDIHVDTPSQLAGIPQNSESPSFLTSNIWNSSFPNSGISKSTTAPGAGVTTSSLLDPQAYSTVRSNNGSNLFENIYNNYLMIAGRDLTTQYVSIDILYQNLLGEGLDYPSLIKALWDMRITYNADLLPNNTGLATHVKMLGPQQRMARQSSSLLNSIGFNLGTNSATGGNIDPFNQGPLMMDLNANNTISSSNTTSTSSQSANGIPSNV</sequence>
<feature type="region of interest" description="Disordered" evidence="8">
    <location>
        <begin position="77"/>
        <end position="136"/>
    </location>
</feature>
<dbReference type="eggNOG" id="ENOG502QSSK">
    <property type="taxonomic scope" value="Eukaryota"/>
</dbReference>
<feature type="region of interest" description="Disordered" evidence="8">
    <location>
        <begin position="665"/>
        <end position="717"/>
    </location>
</feature>
<reference evidence="9 10" key="1">
    <citation type="journal article" date="2011" name="Proc. Natl. Acad. Sci. U.S.A.">
        <title>Evolutionary erosion of yeast sex chromosomes by mating-type switching accidents.</title>
        <authorList>
            <person name="Gordon J.L."/>
            <person name="Armisen D."/>
            <person name="Proux-Wera E."/>
            <person name="Oheigeartaigh S.S."/>
            <person name="Byrne K.P."/>
            <person name="Wolfe K.H."/>
        </authorList>
    </citation>
    <scope>NUCLEOTIDE SEQUENCE [LARGE SCALE GENOMIC DNA]</scope>
    <source>
        <strain evidence="10">ATCC 10597 / BCRC 20456 / CBS 421 / NBRC 0211 / NRRL Y-12639</strain>
    </source>
</reference>
<proteinExistence type="inferred from homology"/>
<evidence type="ECO:0000256" key="8">
    <source>
        <dbReference type="SAM" id="MobiDB-lite"/>
    </source>
</evidence>
<feature type="region of interest" description="Disordered" evidence="8">
    <location>
        <begin position="1"/>
        <end position="38"/>
    </location>
</feature>
<evidence type="ECO:0000313" key="9">
    <source>
        <dbReference type="EMBL" id="CCD25575.1"/>
    </source>
</evidence>
<evidence type="ECO:0000256" key="2">
    <source>
        <dbReference type="ARBA" id="ARBA00007112"/>
    </source>
</evidence>
<dbReference type="KEGG" id="ndi:NDAI_0F02570"/>
<evidence type="ECO:0000313" key="10">
    <source>
        <dbReference type="Proteomes" id="UP000000689"/>
    </source>
</evidence>
<accession>G0WCR4</accession>
<keyword evidence="10" id="KW-1185">Reference proteome</keyword>
<feature type="compositionally biased region" description="Basic residues" evidence="8">
    <location>
        <begin position="1"/>
        <end position="27"/>
    </location>
</feature>
<feature type="compositionally biased region" description="Low complexity" evidence="8">
    <location>
        <begin position="371"/>
        <end position="394"/>
    </location>
</feature>
<dbReference type="RefSeq" id="XP_003670818.1">
    <property type="nucleotide sequence ID" value="XM_003670770.1"/>
</dbReference>
<feature type="region of interest" description="Disordered" evidence="8">
    <location>
        <begin position="754"/>
        <end position="954"/>
    </location>
</feature>
<evidence type="ECO:0000256" key="7">
    <source>
        <dbReference type="RuleBase" id="RU049441"/>
    </source>
</evidence>
<dbReference type="Pfam" id="PF13945">
    <property type="entry name" value="NST1"/>
    <property type="match status" value="1"/>
</dbReference>
<feature type="region of interest" description="Disordered" evidence="8">
    <location>
        <begin position="371"/>
        <end position="396"/>
    </location>
</feature>
<feature type="region of interest" description="Disordered" evidence="8">
    <location>
        <begin position="521"/>
        <end position="567"/>
    </location>
</feature>
<evidence type="ECO:0000256" key="6">
    <source>
        <dbReference type="ARBA" id="ARBA00023054"/>
    </source>
</evidence>
<organism evidence="9 10">
    <name type="scientific">Naumovozyma dairenensis (strain ATCC 10597 / BCRC 20456 / CBS 421 / NBRC 0211 / NRRL Y-12639)</name>
    <name type="common">Saccharomyces dairenensis</name>
    <dbReference type="NCBI Taxonomy" id="1071378"/>
    <lineage>
        <taxon>Eukaryota</taxon>
        <taxon>Fungi</taxon>
        <taxon>Dikarya</taxon>
        <taxon>Ascomycota</taxon>
        <taxon>Saccharomycotina</taxon>
        <taxon>Saccharomycetes</taxon>
        <taxon>Saccharomycetales</taxon>
        <taxon>Saccharomycetaceae</taxon>
        <taxon>Naumovozyma</taxon>
    </lineage>
</organism>
<feature type="compositionally biased region" description="Acidic residues" evidence="8">
    <location>
        <begin position="689"/>
        <end position="715"/>
    </location>
</feature>
<dbReference type="GO" id="GO:0017148">
    <property type="term" value="P:negative regulation of translation"/>
    <property type="evidence" value="ECO:0007669"/>
    <property type="project" value="EnsemblFungi"/>
</dbReference>
<feature type="compositionally biased region" description="Low complexity" evidence="8">
    <location>
        <begin position="116"/>
        <end position="136"/>
    </location>
</feature>
<gene>
    <name evidence="9" type="primary">NDAI0F02570</name>
    <name evidence="9" type="ordered locus">NDAI_0F02570</name>
</gene>
<dbReference type="GO" id="GO:0009651">
    <property type="term" value="P:response to salt stress"/>
    <property type="evidence" value="ECO:0007669"/>
    <property type="project" value="EnsemblFungi"/>
</dbReference>
<dbReference type="Proteomes" id="UP000000689">
    <property type="component" value="Chromosome 6"/>
</dbReference>
<evidence type="ECO:0000256" key="5">
    <source>
        <dbReference type="ARBA" id="ARBA00023016"/>
    </source>
</evidence>
<keyword evidence="4 7" id="KW-0963">Cytoplasm</keyword>
<dbReference type="GeneID" id="11496913"/>
<name>G0WCR4_NAUDC</name>
<dbReference type="InterPro" id="IPR025279">
    <property type="entry name" value="NST1"/>
</dbReference>
<dbReference type="OrthoDB" id="21629at2759"/>
<dbReference type="GO" id="GO:0000932">
    <property type="term" value="C:P-body"/>
    <property type="evidence" value="ECO:0007669"/>
    <property type="project" value="EnsemblFungi"/>
</dbReference>
<feature type="region of interest" description="Disordered" evidence="8">
    <location>
        <begin position="1120"/>
        <end position="1152"/>
    </location>
</feature>
<comment type="subcellular location">
    <subcellularLocation>
        <location evidence="1 7">Cytoplasm</location>
    </subcellularLocation>
</comment>
<protein>
    <recommendedName>
        <fullName evidence="3 7">Stress response protein NST1</fullName>
    </recommendedName>
</protein>
<feature type="compositionally biased region" description="Low complexity" evidence="8">
    <location>
        <begin position="938"/>
        <end position="951"/>
    </location>
</feature>
<evidence type="ECO:0000256" key="3">
    <source>
        <dbReference type="ARBA" id="ARBA00020733"/>
    </source>
</evidence>
<feature type="compositionally biased region" description="Polar residues" evidence="8">
    <location>
        <begin position="1120"/>
        <end position="1129"/>
    </location>
</feature>
<dbReference type="HOGENOM" id="CLU_267374_0_0_1"/>
<evidence type="ECO:0000256" key="4">
    <source>
        <dbReference type="ARBA" id="ARBA00022490"/>
    </source>
</evidence>
<feature type="compositionally biased region" description="Polar residues" evidence="8">
    <location>
        <begin position="28"/>
        <end position="38"/>
    </location>
</feature>
<dbReference type="OMA" id="TLDSHWE"/>
<evidence type="ECO:0000256" key="1">
    <source>
        <dbReference type="ARBA" id="ARBA00004496"/>
    </source>
</evidence>
<dbReference type="PANTHER" id="PTHR13491">
    <property type="entry name" value="ZCCHC10 PROTEIN"/>
    <property type="match status" value="1"/>
</dbReference>
<feature type="compositionally biased region" description="Low complexity" evidence="8">
    <location>
        <begin position="1473"/>
        <end position="1491"/>
    </location>
</feature>
<feature type="compositionally biased region" description="Low complexity" evidence="8">
    <location>
        <begin position="96"/>
        <end position="107"/>
    </location>
</feature>
<feature type="compositionally biased region" description="Acidic residues" evidence="8">
    <location>
        <begin position="665"/>
        <end position="681"/>
    </location>
</feature>
<comment type="function">
    <text evidence="7">May act as a negative regulator of salt tolerance.</text>
</comment>
<feature type="compositionally biased region" description="Low complexity" evidence="8">
    <location>
        <begin position="1130"/>
        <end position="1140"/>
    </location>
</feature>
<feature type="compositionally biased region" description="Low complexity" evidence="8">
    <location>
        <begin position="912"/>
        <end position="923"/>
    </location>
</feature>
<feature type="compositionally biased region" description="Acidic residues" evidence="8">
    <location>
        <begin position="521"/>
        <end position="565"/>
    </location>
</feature>
<comment type="similarity">
    <text evidence="2 7">Belongs to the NST1 family.</text>
</comment>
<keyword evidence="5 7" id="KW-0346">Stress response</keyword>
<feature type="compositionally biased region" description="Basic and acidic residues" evidence="8">
    <location>
        <begin position="754"/>
        <end position="911"/>
    </location>
</feature>
<dbReference type="PANTHER" id="PTHR13491:SF0">
    <property type="entry name" value="ZINC FINGER CCHC DOMAIN-CONTAINING PROTEIN 10"/>
    <property type="match status" value="1"/>
</dbReference>
<feature type="region of interest" description="Disordered" evidence="8">
    <location>
        <begin position="1473"/>
        <end position="1497"/>
    </location>
</feature>
<dbReference type="EMBL" id="HE580272">
    <property type="protein sequence ID" value="CCD25575.1"/>
    <property type="molecule type" value="Genomic_DNA"/>
</dbReference>
<keyword evidence="6 7" id="KW-0175">Coiled coil</keyword>